<evidence type="ECO:0000256" key="2">
    <source>
        <dbReference type="ARBA" id="ARBA00022664"/>
    </source>
</evidence>
<dbReference type="InterPro" id="IPR027073">
    <property type="entry name" value="5_3_exoribonuclease"/>
</dbReference>
<dbReference type="GO" id="GO:0006397">
    <property type="term" value="P:mRNA processing"/>
    <property type="evidence" value="ECO:0007669"/>
    <property type="project" value="UniProtKB-UniRule"/>
</dbReference>
<dbReference type="CDD" id="cd18673">
    <property type="entry name" value="PIN_XRN1-2-like"/>
    <property type="match status" value="1"/>
</dbReference>
<dbReference type="VEuPathDB" id="GiardiaDB:GMRT_14556"/>
<name>A0A4Z1T948_GIAMU</name>
<dbReference type="EC" id="3.1.13.-" evidence="6"/>
<dbReference type="GO" id="GO:0003723">
    <property type="term" value="F:RNA binding"/>
    <property type="evidence" value="ECO:0007669"/>
    <property type="project" value="TreeGrafter"/>
</dbReference>
<evidence type="ECO:0000256" key="3">
    <source>
        <dbReference type="ARBA" id="ARBA00022722"/>
    </source>
</evidence>
<evidence type="ECO:0000259" key="8">
    <source>
        <dbReference type="Pfam" id="PF03159"/>
    </source>
</evidence>
<protein>
    <recommendedName>
        <fullName evidence="6">5'-3' exoribonuclease</fullName>
        <ecNumber evidence="6">3.1.13.-</ecNumber>
    </recommendedName>
</protein>
<sequence length="853" mass="97602">MGVPSFFRWIQERYPHVIQDVPEAAPNTPEADIDSGGTPLGFAIDNLYIDTNGLIHPCFHPENREGPKTEEEVFEEIFAYLDRLVNICRPRRLLYLAIDGPAPRAKLNQQRSRRFTSAYERQLRAEADAARTKAEMEMRIDDDDDDDDRKTSEPPLKTDLVGDIPEESESTDELNSHSALDSNAITPGTPFMMRLSVALKWYISARQARSSLWQNLLVMYADAWSPGEGEHKIMSFIRIQSCNQGYDPSTVHCIHGLDADLIMLGLGTHETNILILREVVFMPRGAVVCNGCGQLRSTGRGRLKTRAALDHEETPVGECPYFPDAQKRPIVYSKAFQFLSVAHLREYLRREFGTEGLDFERCVDDFVFLCFLAGNDFLPHMEALSIHENAVLRIIQLYVDLRRKRRFQYVTEDCTVNFGALYYFLDELANLEPMIYKGRHDLQMKNRATRRKGKEDDYLPFRSNVLDVILKANERYDAMASRKLRPQDLAIKYFWKEYRLHDLGFRNRYYECIGLMSDTEDQKGSPEYTKILDRRVEAMCHCFLDGLAWVFAYYYKPSVEDWGWYYPYHYAPLALDLARFIRTYKGPGYQKSGRPFRPVEQLLAVMPPASADLLPASLRPLMLSSDSLLHPFYPNLISCDMSEKAQLWKGSLLLPFIDSDILLNEVSKISLTPEEKQYNGLSDSVTIIHKNHPGFPLFLAIIRDEDIPLAFQSLAQVREAPNASKTRLVLVKVTNNEYQVYSGIYSVSRMDFFALDEMLPHYSETSGVQFCRDFSASPTHASRSVYGLEEPGAHIVESILVRYVPHLANTRPNLGTRSGRKSILDTSEIGASWARATQRRRDQIANLLGGKTE</sequence>
<dbReference type="InterPro" id="IPR004859">
    <property type="entry name" value="Xrn1_N"/>
</dbReference>
<comment type="function">
    <text evidence="6">Possesses 5'-&gt;3' exoribonuclease activity. May promote termination of transcription by RNA polymerase II.</text>
</comment>
<dbReference type="EMBL" id="VDLU01000002">
    <property type="protein sequence ID" value="TNJ29049.1"/>
    <property type="molecule type" value="Genomic_DNA"/>
</dbReference>
<dbReference type="InterPro" id="IPR041412">
    <property type="entry name" value="Xrn1_helical"/>
</dbReference>
<dbReference type="PANTHER" id="PTHR12341:SF7">
    <property type="entry name" value="5'-3' EXORIBONUCLEASE 1"/>
    <property type="match status" value="1"/>
</dbReference>
<reference evidence="10 11" key="1">
    <citation type="submission" date="2019-05" db="EMBL/GenBank/DDBJ databases">
        <title>The compact genome of Giardia muris reveals important steps in the evolution of intestinal protozoan parasites.</title>
        <authorList>
            <person name="Xu F."/>
            <person name="Jimenez-Gonzalez A."/>
            <person name="Einarsson E."/>
            <person name="Astvaldsson A."/>
            <person name="Peirasmaki D."/>
            <person name="Eckmann L."/>
            <person name="Andersson J.O."/>
            <person name="Svard S.G."/>
            <person name="Jerlstrom-Hultqvist J."/>
        </authorList>
    </citation>
    <scope>NUCLEOTIDE SEQUENCE [LARGE SCALE GENOMIC DNA]</scope>
    <source>
        <strain evidence="10 11">Roberts-Thomson</strain>
    </source>
</reference>
<evidence type="ECO:0000256" key="4">
    <source>
        <dbReference type="ARBA" id="ARBA00022801"/>
    </source>
</evidence>
<dbReference type="GO" id="GO:0000956">
    <property type="term" value="P:nuclear-transcribed mRNA catabolic process"/>
    <property type="evidence" value="ECO:0007669"/>
    <property type="project" value="TreeGrafter"/>
</dbReference>
<keyword evidence="4 6" id="KW-0378">Hydrolase</keyword>
<dbReference type="InterPro" id="IPR017151">
    <property type="entry name" value="Xrn2/3/4"/>
</dbReference>
<comment type="similarity">
    <text evidence="1 6">Belongs to the 5'-3' exonuclease family. XRN2/RAT1 subfamily.</text>
</comment>
<dbReference type="PANTHER" id="PTHR12341">
    <property type="entry name" value="5'-&gt;3' EXORIBONUCLEASE"/>
    <property type="match status" value="1"/>
</dbReference>
<feature type="domain" description="Xrn1 helical" evidence="9">
    <location>
        <begin position="357"/>
        <end position="701"/>
    </location>
</feature>
<evidence type="ECO:0000313" key="10">
    <source>
        <dbReference type="EMBL" id="TNJ29049.1"/>
    </source>
</evidence>
<comment type="caution">
    <text evidence="10">The sequence shown here is derived from an EMBL/GenBank/DDBJ whole genome shotgun (WGS) entry which is preliminary data.</text>
</comment>
<evidence type="ECO:0000313" key="11">
    <source>
        <dbReference type="Proteomes" id="UP000315496"/>
    </source>
</evidence>
<dbReference type="Gene3D" id="3.40.50.12390">
    <property type="match status" value="2"/>
</dbReference>
<evidence type="ECO:0000259" key="9">
    <source>
        <dbReference type="Pfam" id="PF17846"/>
    </source>
</evidence>
<evidence type="ECO:0000256" key="6">
    <source>
        <dbReference type="PIRNR" id="PIRNR037239"/>
    </source>
</evidence>
<organism evidence="10 11">
    <name type="scientific">Giardia muris</name>
    <dbReference type="NCBI Taxonomy" id="5742"/>
    <lineage>
        <taxon>Eukaryota</taxon>
        <taxon>Metamonada</taxon>
        <taxon>Diplomonadida</taxon>
        <taxon>Hexamitidae</taxon>
        <taxon>Giardiinae</taxon>
        <taxon>Giardia</taxon>
    </lineage>
</organism>
<feature type="domain" description="Xrn1 N-terminal" evidence="8">
    <location>
        <begin position="1"/>
        <end position="278"/>
    </location>
</feature>
<dbReference type="Proteomes" id="UP000315496">
    <property type="component" value="Chromosome 2"/>
</dbReference>
<accession>A0A4Z1T948</accession>
<evidence type="ECO:0000256" key="1">
    <source>
        <dbReference type="ARBA" id="ARBA00006994"/>
    </source>
</evidence>
<gene>
    <name evidence="10" type="ORF">GMRT_14556</name>
</gene>
<keyword evidence="2 6" id="KW-0507">mRNA processing</keyword>
<evidence type="ECO:0000256" key="5">
    <source>
        <dbReference type="ARBA" id="ARBA00022839"/>
    </source>
</evidence>
<evidence type="ECO:0000256" key="7">
    <source>
        <dbReference type="SAM" id="MobiDB-lite"/>
    </source>
</evidence>
<feature type="region of interest" description="Disordered" evidence="7">
    <location>
        <begin position="126"/>
        <end position="181"/>
    </location>
</feature>
<dbReference type="GO" id="GO:0004534">
    <property type="term" value="F:5'-3' RNA exonuclease activity"/>
    <property type="evidence" value="ECO:0007669"/>
    <property type="project" value="UniProtKB-UniRule"/>
</dbReference>
<keyword evidence="11" id="KW-1185">Reference proteome</keyword>
<dbReference type="PIRSF" id="PIRSF037239">
    <property type="entry name" value="Exonuclease_Xrn2"/>
    <property type="match status" value="1"/>
</dbReference>
<proteinExistence type="inferred from homology"/>
<dbReference type="GO" id="GO:0005634">
    <property type="term" value="C:nucleus"/>
    <property type="evidence" value="ECO:0007669"/>
    <property type="project" value="InterPro"/>
</dbReference>
<dbReference type="Pfam" id="PF03159">
    <property type="entry name" value="XRN_N"/>
    <property type="match status" value="1"/>
</dbReference>
<dbReference type="Pfam" id="PF17846">
    <property type="entry name" value="XRN_M"/>
    <property type="match status" value="1"/>
</dbReference>
<feature type="compositionally biased region" description="Basic and acidic residues" evidence="7">
    <location>
        <begin position="126"/>
        <end position="139"/>
    </location>
</feature>
<keyword evidence="3 6" id="KW-0540">Nuclease</keyword>
<dbReference type="AlphaFoldDB" id="A0A4Z1T948"/>
<dbReference type="Gene3D" id="1.25.40.1050">
    <property type="match status" value="1"/>
</dbReference>
<dbReference type="OrthoDB" id="372487at2759"/>
<keyword evidence="5 6" id="KW-0269">Exonuclease</keyword>